<dbReference type="AlphaFoldDB" id="A0A423X7N1"/>
<dbReference type="PRINTS" id="PR00420">
    <property type="entry name" value="RNGMNOXGNASE"/>
</dbReference>
<dbReference type="PANTHER" id="PTHR37013:SF4">
    <property type="entry name" value="INTEGRAL MEMBRANE PROTEIN"/>
    <property type="match status" value="1"/>
</dbReference>
<dbReference type="OrthoDB" id="405906at2759"/>
<keyword evidence="4" id="KW-1133">Transmembrane helix</keyword>
<feature type="transmembrane region" description="Helical" evidence="4">
    <location>
        <begin position="155"/>
        <end position="173"/>
    </location>
</feature>
<dbReference type="InParanoid" id="A0A423X7N1"/>
<evidence type="ECO:0000256" key="1">
    <source>
        <dbReference type="ARBA" id="ARBA00022630"/>
    </source>
</evidence>
<dbReference type="GO" id="GO:0071949">
    <property type="term" value="F:FAD binding"/>
    <property type="evidence" value="ECO:0007669"/>
    <property type="project" value="InterPro"/>
</dbReference>
<evidence type="ECO:0000259" key="5">
    <source>
        <dbReference type="Pfam" id="PF01494"/>
    </source>
</evidence>
<dbReference type="EMBL" id="LKEB01000024">
    <property type="protein sequence ID" value="ROW11966.1"/>
    <property type="molecule type" value="Genomic_DNA"/>
</dbReference>
<gene>
    <name evidence="7" type="ORF">VPNG_05174</name>
</gene>
<name>A0A423X7N1_9PEZI</name>
<reference evidence="7 8" key="1">
    <citation type="submission" date="2015-09" db="EMBL/GenBank/DDBJ databases">
        <title>Host preference determinants of Valsa canker pathogens revealed by comparative genomics.</title>
        <authorList>
            <person name="Yin Z."/>
            <person name="Huang L."/>
        </authorList>
    </citation>
    <scope>NUCLEOTIDE SEQUENCE [LARGE SCALE GENOMIC DNA]</scope>
    <source>
        <strain evidence="7 8">SXYLt</strain>
    </source>
</reference>
<evidence type="ECO:0000256" key="3">
    <source>
        <dbReference type="ARBA" id="ARBA00023002"/>
    </source>
</evidence>
<feature type="transmembrane region" description="Helical" evidence="4">
    <location>
        <begin position="79"/>
        <end position="98"/>
    </location>
</feature>
<dbReference type="Pfam" id="PF01494">
    <property type="entry name" value="FAD_binding_3"/>
    <property type="match status" value="1"/>
</dbReference>
<evidence type="ECO:0000313" key="7">
    <source>
        <dbReference type="EMBL" id="ROW11966.1"/>
    </source>
</evidence>
<dbReference type="InterPro" id="IPR002938">
    <property type="entry name" value="FAD-bd"/>
</dbReference>
<feature type="domain" description="FAD-binding" evidence="5">
    <location>
        <begin position="443"/>
        <end position="503"/>
    </location>
</feature>
<comment type="caution">
    <text evidence="7">The sequence shown here is derived from an EMBL/GenBank/DDBJ whole genome shotgun (WGS) entry which is preliminary data.</text>
</comment>
<dbReference type="Gene3D" id="3.50.50.60">
    <property type="entry name" value="FAD/NAD(P)-binding domain"/>
    <property type="match status" value="1"/>
</dbReference>
<feature type="transmembrane region" description="Helical" evidence="4">
    <location>
        <begin position="12"/>
        <end position="33"/>
    </location>
</feature>
<keyword evidence="4" id="KW-0472">Membrane</keyword>
<dbReference type="SUPFAM" id="SSF51905">
    <property type="entry name" value="FAD/NAD(P)-binding domain"/>
    <property type="match status" value="1"/>
</dbReference>
<dbReference type="InterPro" id="IPR056120">
    <property type="entry name" value="DUF7703"/>
</dbReference>
<evidence type="ECO:0000256" key="2">
    <source>
        <dbReference type="ARBA" id="ARBA00022827"/>
    </source>
</evidence>
<dbReference type="Proteomes" id="UP000285146">
    <property type="component" value="Unassembled WGS sequence"/>
</dbReference>
<evidence type="ECO:0000313" key="8">
    <source>
        <dbReference type="Proteomes" id="UP000285146"/>
    </source>
</evidence>
<dbReference type="Pfam" id="PF24802">
    <property type="entry name" value="DUF7703"/>
    <property type="match status" value="1"/>
</dbReference>
<evidence type="ECO:0000259" key="6">
    <source>
        <dbReference type="Pfam" id="PF24802"/>
    </source>
</evidence>
<keyword evidence="2" id="KW-0274">FAD</keyword>
<proteinExistence type="predicted"/>
<sequence>MGDIPDIKGDLPMSMTMSAFTGISCYIGAEISISLFTRFKRRHGVYFWSCALCAWGVILQPLFIILADFDVWTNLKGSITMIYLTWLIMVVPQSWVLYSRLHLVTHKGNLLKWVKAILVFNSIVFSVPTIIMGIITQATSLNPKLHHVNIIWDRLQTTVFFVQETSLSGLYIWKTRKFLRDTAFLHSSLYSPSSRTVADNKSMLYQLIYTNFAIIALDIALLGIQYADLFYLQGAFKPCVYGIKLKIEFVILNRLVKSVQARGENRVHSSSTFVNVGQASTETGKKSWWSRSDGSTHNCDILIGADGIHSTVRKLILGEDNPTAVPRNTGYWAIMALKPYAEAQASLGKGPVNIDNAREYAWIGDGTFLMHNVLSEGQLVQFILTAYEQKAVGSDRWHRTVPADELRRVYRDWPSHLKKTIEELLCDEPERPAMYLWEHPPSHTYVSGPLCIMGDAAHATTPWQASGGGMSVEDSFILSSLLGHARTTVEAVNALKAYDETKMPLDQVREKLVHRWDFILDIDLEKHRDEAIAIMDRSNQHNGP</sequence>
<organism evidence="7 8">
    <name type="scientific">Cytospora leucostoma</name>
    <dbReference type="NCBI Taxonomy" id="1230097"/>
    <lineage>
        <taxon>Eukaryota</taxon>
        <taxon>Fungi</taxon>
        <taxon>Dikarya</taxon>
        <taxon>Ascomycota</taxon>
        <taxon>Pezizomycotina</taxon>
        <taxon>Sordariomycetes</taxon>
        <taxon>Sordariomycetidae</taxon>
        <taxon>Diaporthales</taxon>
        <taxon>Cytosporaceae</taxon>
        <taxon>Cytospora</taxon>
    </lineage>
</organism>
<keyword evidence="1" id="KW-0285">Flavoprotein</keyword>
<keyword evidence="3" id="KW-0560">Oxidoreductase</keyword>
<feature type="transmembrane region" description="Helical" evidence="4">
    <location>
        <begin position="204"/>
        <end position="227"/>
    </location>
</feature>
<protein>
    <submittedName>
        <fullName evidence="7">Uncharacterized protein</fullName>
    </submittedName>
</protein>
<feature type="transmembrane region" description="Helical" evidence="4">
    <location>
        <begin position="110"/>
        <end position="135"/>
    </location>
</feature>
<dbReference type="InterPro" id="IPR036188">
    <property type="entry name" value="FAD/NAD-bd_sf"/>
</dbReference>
<feature type="domain" description="DUF7703" evidence="6">
    <location>
        <begin position="14"/>
        <end position="257"/>
    </location>
</feature>
<keyword evidence="8" id="KW-1185">Reference proteome</keyword>
<keyword evidence="4" id="KW-0812">Transmembrane</keyword>
<feature type="transmembrane region" description="Helical" evidence="4">
    <location>
        <begin position="45"/>
        <end position="67"/>
    </location>
</feature>
<evidence type="ECO:0000256" key="4">
    <source>
        <dbReference type="SAM" id="Phobius"/>
    </source>
</evidence>
<dbReference type="PANTHER" id="PTHR37013">
    <property type="entry name" value="INTEGRAL MEMBRANE PROTEIN (AFU_ORTHOLOGUE AFUA_1G05950)-RELATED"/>
    <property type="match status" value="1"/>
</dbReference>
<dbReference type="GO" id="GO:0016491">
    <property type="term" value="F:oxidoreductase activity"/>
    <property type="evidence" value="ECO:0007669"/>
    <property type="project" value="UniProtKB-KW"/>
</dbReference>
<dbReference type="STRING" id="1230097.A0A423X7N1"/>
<accession>A0A423X7N1</accession>